<dbReference type="InterPro" id="IPR029442">
    <property type="entry name" value="GyrI-like"/>
</dbReference>
<evidence type="ECO:0000313" key="2">
    <source>
        <dbReference type="EMBL" id="NEW69983.1"/>
    </source>
</evidence>
<reference evidence="2" key="1">
    <citation type="submission" date="2020-02" db="EMBL/GenBank/DDBJ databases">
        <title>A new Streptomyces sp. for controlling soil-borne diseases.</title>
        <authorList>
            <person name="Li X."/>
            <person name="Tian Y."/>
            <person name="Gao K."/>
        </authorList>
    </citation>
    <scope>NUCLEOTIDE SEQUENCE [LARGE SCALE GENOMIC DNA]</scope>
    <source>
        <strain evidence="2">0250</strain>
    </source>
</reference>
<dbReference type="AlphaFoldDB" id="A0A6G4A9F0"/>
<gene>
    <name evidence="2" type="ORF">G4H13_06065</name>
</gene>
<dbReference type="RefSeq" id="WP_164424511.1">
    <property type="nucleotide sequence ID" value="NZ_JAAIKT010000004.1"/>
</dbReference>
<sequence>MSNRGPGHPFTRLYEATPTPALVEVPPLHYLAVDGEGDPQGSERFAAAAATLHLATQAVAVDTSPADGTAFGPCPLEGLWWSTDERLHLESGDPELWQDRTSWRWTLLLRQPEPVDAVRLEAVRAQLATKADTPEAEAAAAGLREQALDEGLCVQLLHEGAIENEPASIRALHRHLDAQGLVPAGRHHEIYLMPASTAPPGELRTILRQPVTRE</sequence>
<feature type="domain" description="GyrI-like small molecule binding" evidence="1">
    <location>
        <begin position="133"/>
        <end position="207"/>
    </location>
</feature>
<evidence type="ECO:0000313" key="3">
    <source>
        <dbReference type="Proteomes" id="UP000476310"/>
    </source>
</evidence>
<dbReference type="EMBL" id="JAAIKT010000004">
    <property type="protein sequence ID" value="NEW69983.1"/>
    <property type="molecule type" value="Genomic_DNA"/>
</dbReference>
<name>A0A6G4A9F0_9ACTN</name>
<protein>
    <recommendedName>
        <fullName evidence="1">GyrI-like small molecule binding domain-containing protein</fullName>
    </recommendedName>
</protein>
<dbReference type="InterPro" id="IPR011256">
    <property type="entry name" value="Reg_factor_effector_dom_sf"/>
</dbReference>
<dbReference type="Pfam" id="PF06445">
    <property type="entry name" value="GyrI-like"/>
    <property type="match status" value="1"/>
</dbReference>
<dbReference type="Proteomes" id="UP000476310">
    <property type="component" value="Unassembled WGS sequence"/>
</dbReference>
<organism evidence="2 3">
    <name type="scientific">Streptomyces rhizosphaericus</name>
    <dbReference type="NCBI Taxonomy" id="114699"/>
    <lineage>
        <taxon>Bacteria</taxon>
        <taxon>Bacillati</taxon>
        <taxon>Actinomycetota</taxon>
        <taxon>Actinomycetes</taxon>
        <taxon>Kitasatosporales</taxon>
        <taxon>Streptomycetaceae</taxon>
        <taxon>Streptomyces</taxon>
        <taxon>Streptomyces violaceusniger group</taxon>
    </lineage>
</organism>
<accession>A0A6G4A9F0</accession>
<comment type="caution">
    <text evidence="2">The sequence shown here is derived from an EMBL/GenBank/DDBJ whole genome shotgun (WGS) entry which is preliminary data.</text>
</comment>
<evidence type="ECO:0000259" key="1">
    <source>
        <dbReference type="Pfam" id="PF06445"/>
    </source>
</evidence>
<proteinExistence type="predicted"/>
<keyword evidence="3" id="KW-1185">Reference proteome</keyword>
<dbReference type="Gene3D" id="3.20.80.10">
    <property type="entry name" value="Regulatory factor, effector binding domain"/>
    <property type="match status" value="1"/>
</dbReference>